<name>A0A2M7AY79_9BACT</name>
<dbReference type="EMBL" id="PEVY01000001">
    <property type="protein sequence ID" value="PIU75582.1"/>
    <property type="molecule type" value="Genomic_DNA"/>
</dbReference>
<feature type="domain" description="Integrase catalytic" evidence="1">
    <location>
        <begin position="8"/>
        <end position="61"/>
    </location>
</feature>
<evidence type="ECO:0000313" key="2">
    <source>
        <dbReference type="EMBL" id="PIU75582.1"/>
    </source>
</evidence>
<gene>
    <name evidence="2" type="ORF">COS76_00030</name>
</gene>
<dbReference type="InterPro" id="IPR012337">
    <property type="entry name" value="RNaseH-like_sf"/>
</dbReference>
<dbReference type="SUPFAM" id="SSF53098">
    <property type="entry name" value="Ribonuclease H-like"/>
    <property type="match status" value="1"/>
</dbReference>
<organism evidence="2 3">
    <name type="scientific">Candidatus Portnoybacteria bacterium CG06_land_8_20_14_3_00_39_12</name>
    <dbReference type="NCBI Taxonomy" id="1974809"/>
    <lineage>
        <taxon>Bacteria</taxon>
        <taxon>Candidatus Portnoyibacteriota</taxon>
    </lineage>
</organism>
<evidence type="ECO:0000259" key="1">
    <source>
        <dbReference type="Pfam" id="PF13683"/>
    </source>
</evidence>
<accession>A0A2M7AY79</accession>
<dbReference type="Pfam" id="PF13683">
    <property type="entry name" value="rve_3"/>
    <property type="match status" value="1"/>
</dbReference>
<dbReference type="AlphaFoldDB" id="A0A2M7AY79"/>
<evidence type="ECO:0000313" key="3">
    <source>
        <dbReference type="Proteomes" id="UP000228775"/>
    </source>
</evidence>
<comment type="caution">
    <text evidence="2">The sequence shown here is derived from an EMBL/GenBank/DDBJ whole genome shotgun (WGS) entry which is preliminary data.</text>
</comment>
<sequence length="99" mass="11886">MDSRDRYLDNIFNERLWRTVKYENIYLKHYQNILEARDGLTKYFNFFNNKRFHSSLNDLTPAQVYFQSQNGVSQLTNLVNTLQILMPQQLYLSNQISVS</sequence>
<reference evidence="3" key="1">
    <citation type="submission" date="2017-09" db="EMBL/GenBank/DDBJ databases">
        <title>Depth-based differentiation of microbial function through sediment-hosted aquifers and enrichment of novel symbionts in the deep terrestrial subsurface.</title>
        <authorList>
            <person name="Probst A.J."/>
            <person name="Ladd B."/>
            <person name="Jarett J.K."/>
            <person name="Geller-Mcgrath D.E."/>
            <person name="Sieber C.M.K."/>
            <person name="Emerson J.B."/>
            <person name="Anantharaman K."/>
            <person name="Thomas B.C."/>
            <person name="Malmstrom R."/>
            <person name="Stieglmeier M."/>
            <person name="Klingl A."/>
            <person name="Woyke T."/>
            <person name="Ryan C.M."/>
            <person name="Banfield J.F."/>
        </authorList>
    </citation>
    <scope>NUCLEOTIDE SEQUENCE [LARGE SCALE GENOMIC DNA]</scope>
</reference>
<dbReference type="Proteomes" id="UP000228775">
    <property type="component" value="Unassembled WGS sequence"/>
</dbReference>
<proteinExistence type="predicted"/>
<protein>
    <recommendedName>
        <fullName evidence="1">Integrase catalytic domain-containing protein</fullName>
    </recommendedName>
</protein>
<dbReference type="InterPro" id="IPR001584">
    <property type="entry name" value="Integrase_cat-core"/>
</dbReference>
<dbReference type="GO" id="GO:0015074">
    <property type="term" value="P:DNA integration"/>
    <property type="evidence" value="ECO:0007669"/>
    <property type="project" value="InterPro"/>
</dbReference>